<protein>
    <submittedName>
        <fullName evidence="1">Uncharacterized protein</fullName>
    </submittedName>
</protein>
<reference evidence="1 2" key="1">
    <citation type="submission" date="2014-04" db="EMBL/GenBank/DDBJ databases">
        <authorList>
            <consortium name="DOE Joint Genome Institute"/>
            <person name="Kuo A."/>
            <person name="Kohler A."/>
            <person name="Nagy L.G."/>
            <person name="Floudas D."/>
            <person name="Copeland A."/>
            <person name="Barry K.W."/>
            <person name="Cichocki N."/>
            <person name="Veneault-Fourrey C."/>
            <person name="LaButti K."/>
            <person name="Lindquist E.A."/>
            <person name="Lipzen A."/>
            <person name="Lundell T."/>
            <person name="Morin E."/>
            <person name="Murat C."/>
            <person name="Sun H."/>
            <person name="Tunlid A."/>
            <person name="Henrissat B."/>
            <person name="Grigoriev I.V."/>
            <person name="Hibbett D.S."/>
            <person name="Martin F."/>
            <person name="Nordberg H.P."/>
            <person name="Cantor M.N."/>
            <person name="Hua S.X."/>
        </authorList>
    </citation>
    <scope>NUCLEOTIDE SEQUENCE [LARGE SCALE GENOMIC DNA]</scope>
    <source>
        <strain evidence="1 2">Foug A</strain>
    </source>
</reference>
<gene>
    <name evidence="1" type="ORF">SCLCIDRAFT_924510</name>
</gene>
<reference evidence="2" key="2">
    <citation type="submission" date="2015-01" db="EMBL/GenBank/DDBJ databases">
        <title>Evolutionary Origins and Diversification of the Mycorrhizal Mutualists.</title>
        <authorList>
            <consortium name="DOE Joint Genome Institute"/>
            <consortium name="Mycorrhizal Genomics Consortium"/>
            <person name="Kohler A."/>
            <person name="Kuo A."/>
            <person name="Nagy L.G."/>
            <person name="Floudas D."/>
            <person name="Copeland A."/>
            <person name="Barry K.W."/>
            <person name="Cichocki N."/>
            <person name="Veneault-Fourrey C."/>
            <person name="LaButti K."/>
            <person name="Lindquist E.A."/>
            <person name="Lipzen A."/>
            <person name="Lundell T."/>
            <person name="Morin E."/>
            <person name="Murat C."/>
            <person name="Riley R."/>
            <person name="Ohm R."/>
            <person name="Sun H."/>
            <person name="Tunlid A."/>
            <person name="Henrissat B."/>
            <person name="Grigoriev I.V."/>
            <person name="Hibbett D.S."/>
            <person name="Martin F."/>
        </authorList>
    </citation>
    <scope>NUCLEOTIDE SEQUENCE [LARGE SCALE GENOMIC DNA]</scope>
    <source>
        <strain evidence="2">Foug A</strain>
    </source>
</reference>
<keyword evidence="2" id="KW-1185">Reference proteome</keyword>
<dbReference type="EMBL" id="KN822057">
    <property type="protein sequence ID" value="KIM60904.1"/>
    <property type="molecule type" value="Genomic_DNA"/>
</dbReference>
<dbReference type="InParanoid" id="A0A0C3DXK2"/>
<dbReference type="Proteomes" id="UP000053989">
    <property type="component" value="Unassembled WGS sequence"/>
</dbReference>
<organism evidence="1 2">
    <name type="scientific">Scleroderma citrinum Foug A</name>
    <dbReference type="NCBI Taxonomy" id="1036808"/>
    <lineage>
        <taxon>Eukaryota</taxon>
        <taxon>Fungi</taxon>
        <taxon>Dikarya</taxon>
        <taxon>Basidiomycota</taxon>
        <taxon>Agaricomycotina</taxon>
        <taxon>Agaricomycetes</taxon>
        <taxon>Agaricomycetidae</taxon>
        <taxon>Boletales</taxon>
        <taxon>Sclerodermatineae</taxon>
        <taxon>Sclerodermataceae</taxon>
        <taxon>Scleroderma</taxon>
    </lineage>
</organism>
<dbReference type="AlphaFoldDB" id="A0A0C3DXK2"/>
<proteinExistence type="predicted"/>
<accession>A0A0C3DXK2</accession>
<name>A0A0C3DXK2_9AGAM</name>
<evidence type="ECO:0000313" key="1">
    <source>
        <dbReference type="EMBL" id="KIM60904.1"/>
    </source>
</evidence>
<evidence type="ECO:0000313" key="2">
    <source>
        <dbReference type="Proteomes" id="UP000053989"/>
    </source>
</evidence>
<sequence>MAVGTVDARGTPTNLFITSSARCSAAAIALLSCISLSILHRRNAIEFLDKVLDPWRLSSKSLGLWPLPLLGPSEDAVLGSDQCSQPRMVVFESLRLGTPASTGVLITISCERLASWQCDHVHLDVALEPCQFYIYWPPSHRHPVHAVSFWQAYSSNLASETSG</sequence>
<dbReference type="HOGENOM" id="CLU_1628059_0_0_1"/>